<dbReference type="AlphaFoldDB" id="A0A0L6U6A0"/>
<evidence type="ECO:0000256" key="2">
    <source>
        <dbReference type="SAM" id="Phobius"/>
    </source>
</evidence>
<proteinExistence type="predicted"/>
<dbReference type="VEuPathDB" id="FungiDB:VP01_954g2"/>
<dbReference type="Proteomes" id="UP000037035">
    <property type="component" value="Unassembled WGS sequence"/>
</dbReference>
<protein>
    <submittedName>
        <fullName evidence="3">Uncharacterized protein</fullName>
    </submittedName>
</protein>
<feature type="transmembrane region" description="Helical" evidence="2">
    <location>
        <begin position="198"/>
        <end position="220"/>
    </location>
</feature>
<feature type="compositionally biased region" description="Polar residues" evidence="1">
    <location>
        <begin position="442"/>
        <end position="456"/>
    </location>
</feature>
<dbReference type="EMBL" id="LAVV01015214">
    <property type="protein sequence ID" value="KNZ44048.1"/>
    <property type="molecule type" value="Genomic_DNA"/>
</dbReference>
<feature type="compositionally biased region" description="Basic and acidic residues" evidence="1">
    <location>
        <begin position="242"/>
        <end position="251"/>
    </location>
</feature>
<gene>
    <name evidence="3" type="ORF">VP01_954g2</name>
</gene>
<keyword evidence="2" id="KW-0472">Membrane</keyword>
<feature type="region of interest" description="Disordered" evidence="1">
    <location>
        <begin position="239"/>
        <end position="260"/>
    </location>
</feature>
<evidence type="ECO:0000313" key="3">
    <source>
        <dbReference type="EMBL" id="KNZ44048.1"/>
    </source>
</evidence>
<evidence type="ECO:0000313" key="4">
    <source>
        <dbReference type="Proteomes" id="UP000037035"/>
    </source>
</evidence>
<reference evidence="3 4" key="1">
    <citation type="submission" date="2015-08" db="EMBL/GenBank/DDBJ databases">
        <title>Next Generation Sequencing and Analysis of the Genome of Puccinia sorghi L Schw, the Causal Agent of Maize Common Rust.</title>
        <authorList>
            <person name="Rochi L."/>
            <person name="Burguener G."/>
            <person name="Darino M."/>
            <person name="Turjanski A."/>
            <person name="Kreff E."/>
            <person name="Dieguez M.J."/>
            <person name="Sacco F."/>
        </authorList>
    </citation>
    <scope>NUCLEOTIDE SEQUENCE [LARGE SCALE GENOMIC DNA]</scope>
    <source>
        <strain evidence="3 4">RO10H11247</strain>
    </source>
</reference>
<sequence length="473" mass="53985">MILELIKRNDLGTFGPRNWGLYNRGGFDPEEKKWRFQRSGWNLFQGRFKRVGMRTVDVLSGLQQGELNSADFWVNSSSRIIFCGLVILDFAWLPCTSQVGMLKPVAPSTRLSSAFFGMVTSSLVINRPTYWATSPSFSAGLKPIQHCFHVSGVVTGLYLVICSSNQFWVLECMGAPKPVRDWLYSCLSRSQTETLRNIFLDIYFSFILSFELILIFLWTAEEKKKKELERNSIIGKRKVGRERKTPRGEQKEEIEEDTEQRQNYVLQSRAEVMSGGREWSRAKFKLSLEAEVWTESRRFLSTRRLTQVVGQRFLRLGLSEEQTEGARKCGTVVIPTIPTVILFIYFCFTGRLRSAELDIEEEKRVGGMTEVHEEDSGEMDVEREVTCLISPENDHITNESFNLDSHSIAVIYETLLGGSAMCHRPQMRSDAGVMKFPPCSAKCSNESHSPSDQQPQPNEPPSCHKQVSIFIKH</sequence>
<organism evidence="3 4">
    <name type="scientific">Puccinia sorghi</name>
    <dbReference type="NCBI Taxonomy" id="27349"/>
    <lineage>
        <taxon>Eukaryota</taxon>
        <taxon>Fungi</taxon>
        <taxon>Dikarya</taxon>
        <taxon>Basidiomycota</taxon>
        <taxon>Pucciniomycotina</taxon>
        <taxon>Pucciniomycetes</taxon>
        <taxon>Pucciniales</taxon>
        <taxon>Pucciniaceae</taxon>
        <taxon>Puccinia</taxon>
    </lineage>
</organism>
<keyword evidence="2" id="KW-0812">Transmembrane</keyword>
<feature type="region of interest" description="Disordered" evidence="1">
    <location>
        <begin position="442"/>
        <end position="465"/>
    </location>
</feature>
<accession>A0A0L6U6A0</accession>
<evidence type="ECO:0000256" key="1">
    <source>
        <dbReference type="SAM" id="MobiDB-lite"/>
    </source>
</evidence>
<comment type="caution">
    <text evidence="3">The sequence shown here is derived from an EMBL/GenBank/DDBJ whole genome shotgun (WGS) entry which is preliminary data.</text>
</comment>
<name>A0A0L6U6A0_9BASI</name>
<keyword evidence="2" id="KW-1133">Transmembrane helix</keyword>
<keyword evidence="4" id="KW-1185">Reference proteome</keyword>